<comment type="similarity">
    <text evidence="10">Belongs to the NnrE/AIBP family.</text>
</comment>
<keyword evidence="4 10" id="KW-0479">Metal-binding</keyword>
<feature type="domain" description="YjeF N-terminal" evidence="11">
    <location>
        <begin position="11"/>
        <end position="213"/>
    </location>
</feature>
<dbReference type="GO" id="GO:0046872">
    <property type="term" value="F:metal ion binding"/>
    <property type="evidence" value="ECO:0007669"/>
    <property type="project" value="UniProtKB-KW"/>
</dbReference>
<dbReference type="HAMAP" id="MF_01966">
    <property type="entry name" value="NADHX_epimerase"/>
    <property type="match status" value="1"/>
</dbReference>
<dbReference type="EMBL" id="AZGE01000019">
    <property type="protein sequence ID" value="KRM14886.1"/>
    <property type="molecule type" value="Genomic_DNA"/>
</dbReference>
<evidence type="ECO:0000256" key="7">
    <source>
        <dbReference type="ARBA" id="ARBA00022958"/>
    </source>
</evidence>
<feature type="binding site" evidence="10">
    <location>
        <position position="138"/>
    </location>
    <ligand>
        <name>(6S)-NADPHX</name>
        <dbReference type="ChEBI" id="CHEBI:64076"/>
    </ligand>
</feature>
<comment type="cofactor">
    <cofactor evidence="10">
        <name>K(+)</name>
        <dbReference type="ChEBI" id="CHEBI:29103"/>
    </cofactor>
    <text evidence="10">Binds 1 potassium ion per subunit.</text>
</comment>
<dbReference type="PANTHER" id="PTHR13232">
    <property type="entry name" value="NAD(P)H-HYDRATE EPIMERASE"/>
    <property type="match status" value="1"/>
</dbReference>
<evidence type="ECO:0000256" key="5">
    <source>
        <dbReference type="ARBA" id="ARBA00022741"/>
    </source>
</evidence>
<keyword evidence="7 10" id="KW-0630">Potassium</keyword>
<organism evidence="12 13">
    <name type="scientific">Limosilactobacillus oris DSM 4864</name>
    <dbReference type="NCBI Taxonomy" id="1423779"/>
    <lineage>
        <taxon>Bacteria</taxon>
        <taxon>Bacillati</taxon>
        <taxon>Bacillota</taxon>
        <taxon>Bacilli</taxon>
        <taxon>Lactobacillales</taxon>
        <taxon>Lactobacillaceae</taxon>
        <taxon>Limosilactobacillus</taxon>
    </lineage>
</organism>
<dbReference type="GO" id="GO:0000166">
    <property type="term" value="F:nucleotide binding"/>
    <property type="evidence" value="ECO:0007669"/>
    <property type="project" value="UniProtKB-KW"/>
</dbReference>
<dbReference type="NCBIfam" id="TIGR00197">
    <property type="entry name" value="yjeF_nterm"/>
    <property type="match status" value="1"/>
</dbReference>
<comment type="catalytic activity">
    <reaction evidence="2 10">
        <text>(6R)-NADPHX = (6S)-NADPHX</text>
        <dbReference type="Rhea" id="RHEA:32227"/>
        <dbReference type="ChEBI" id="CHEBI:64076"/>
        <dbReference type="ChEBI" id="CHEBI:64077"/>
        <dbReference type="EC" id="5.1.99.6"/>
    </reaction>
</comment>
<accession>A0A0R1WIX1</accession>
<evidence type="ECO:0000256" key="1">
    <source>
        <dbReference type="ARBA" id="ARBA00000013"/>
    </source>
</evidence>
<evidence type="ECO:0000313" key="12">
    <source>
        <dbReference type="EMBL" id="KRM14886.1"/>
    </source>
</evidence>
<evidence type="ECO:0000256" key="4">
    <source>
        <dbReference type="ARBA" id="ARBA00022723"/>
    </source>
</evidence>
<feature type="binding site" evidence="10">
    <location>
        <begin position="127"/>
        <end position="133"/>
    </location>
    <ligand>
        <name>(6S)-NADPHX</name>
        <dbReference type="ChEBI" id="CHEBI:64076"/>
    </ligand>
</feature>
<reference evidence="12 13" key="1">
    <citation type="journal article" date="2015" name="Genome Announc.">
        <title>Expanding the biotechnology potential of lactobacilli through comparative genomics of 213 strains and associated genera.</title>
        <authorList>
            <person name="Sun Z."/>
            <person name="Harris H.M."/>
            <person name="McCann A."/>
            <person name="Guo C."/>
            <person name="Argimon S."/>
            <person name="Zhang W."/>
            <person name="Yang X."/>
            <person name="Jeffery I.B."/>
            <person name="Cooney J.C."/>
            <person name="Kagawa T.F."/>
            <person name="Liu W."/>
            <person name="Song Y."/>
            <person name="Salvetti E."/>
            <person name="Wrobel A."/>
            <person name="Rasinkangas P."/>
            <person name="Parkhill J."/>
            <person name="Rea M.C."/>
            <person name="O'Sullivan O."/>
            <person name="Ritari J."/>
            <person name="Douillard F.P."/>
            <person name="Paul Ross R."/>
            <person name="Yang R."/>
            <person name="Briner A.E."/>
            <person name="Felis G.E."/>
            <person name="de Vos W.M."/>
            <person name="Barrangou R."/>
            <person name="Klaenhammer T.R."/>
            <person name="Caufield P.W."/>
            <person name="Cui Y."/>
            <person name="Zhang H."/>
            <person name="O'Toole P.W."/>
        </authorList>
    </citation>
    <scope>NUCLEOTIDE SEQUENCE [LARGE SCALE GENOMIC DNA]</scope>
    <source>
        <strain evidence="12 13">DSM 4864</strain>
    </source>
</reference>
<feature type="binding site" evidence="10">
    <location>
        <position position="159"/>
    </location>
    <ligand>
        <name>K(+)</name>
        <dbReference type="ChEBI" id="CHEBI:29103"/>
    </ligand>
</feature>
<dbReference type="Proteomes" id="UP000050973">
    <property type="component" value="Unassembled WGS sequence"/>
</dbReference>
<dbReference type="PANTHER" id="PTHR13232:SF10">
    <property type="entry name" value="NAD(P)H-HYDRATE EPIMERASE"/>
    <property type="match status" value="1"/>
</dbReference>
<dbReference type="GO" id="GO:0052856">
    <property type="term" value="F:NAD(P)HX epimerase activity"/>
    <property type="evidence" value="ECO:0007669"/>
    <property type="project" value="UniProtKB-UniRule"/>
</dbReference>
<comment type="caution">
    <text evidence="12">The sequence shown here is derived from an EMBL/GenBank/DDBJ whole genome shotgun (WGS) entry which is preliminary data.</text>
</comment>
<feature type="binding site" evidence="10">
    <location>
        <position position="156"/>
    </location>
    <ligand>
        <name>(6S)-NADPHX</name>
        <dbReference type="ChEBI" id="CHEBI:64076"/>
    </ligand>
</feature>
<comment type="function">
    <text evidence="10">Catalyzes the epimerization of the S- and R-forms of NAD(P)HX, a damaged form of NAD(P)H that is a result of enzymatic or heat-dependent hydration. This is a prerequisite for the S-specific NAD(P)H-hydrate dehydratase to allow the repair of both epimers of NAD(P)HX.</text>
</comment>
<dbReference type="Gene3D" id="3.40.50.10260">
    <property type="entry name" value="YjeF N-terminal domain"/>
    <property type="match status" value="1"/>
</dbReference>
<dbReference type="SUPFAM" id="SSF64153">
    <property type="entry name" value="YjeF N-terminal domain-like"/>
    <property type="match status" value="1"/>
</dbReference>
<proteinExistence type="inferred from homology"/>
<evidence type="ECO:0000256" key="3">
    <source>
        <dbReference type="ARBA" id="ARBA00012228"/>
    </source>
</evidence>
<keyword evidence="8 10" id="KW-0520">NAD</keyword>
<dbReference type="InterPro" id="IPR032976">
    <property type="entry name" value="YJEFN_prot_NAXE-like"/>
</dbReference>
<evidence type="ECO:0000256" key="6">
    <source>
        <dbReference type="ARBA" id="ARBA00022857"/>
    </source>
</evidence>
<feature type="binding site" evidence="10">
    <location>
        <position position="123"/>
    </location>
    <ligand>
        <name>K(+)</name>
        <dbReference type="ChEBI" id="CHEBI:29103"/>
    </ligand>
</feature>
<dbReference type="Pfam" id="PF03853">
    <property type="entry name" value="YjeF_N"/>
    <property type="match status" value="1"/>
</dbReference>
<evidence type="ECO:0000256" key="2">
    <source>
        <dbReference type="ARBA" id="ARBA00000909"/>
    </source>
</evidence>
<gene>
    <name evidence="10" type="primary">nnrE</name>
    <name evidence="12" type="ORF">FC49_GL000655</name>
</gene>
<keyword evidence="5 10" id="KW-0547">Nucleotide-binding</keyword>
<keyword evidence="6 10" id="KW-0521">NADP</keyword>
<dbReference type="RefSeq" id="WP_056984640.1">
    <property type="nucleotide sequence ID" value="NZ_AZGE01000019.1"/>
</dbReference>
<feature type="binding site" evidence="10">
    <location>
        <position position="61"/>
    </location>
    <ligand>
        <name>K(+)</name>
        <dbReference type="ChEBI" id="CHEBI:29103"/>
    </ligand>
</feature>
<dbReference type="PROSITE" id="PS51385">
    <property type="entry name" value="YJEF_N"/>
    <property type="match status" value="1"/>
</dbReference>
<evidence type="ECO:0000256" key="9">
    <source>
        <dbReference type="ARBA" id="ARBA00023235"/>
    </source>
</evidence>
<dbReference type="AlphaFoldDB" id="A0A0R1WIX1"/>
<evidence type="ECO:0000256" key="10">
    <source>
        <dbReference type="HAMAP-Rule" id="MF_01966"/>
    </source>
</evidence>
<dbReference type="PATRIC" id="fig|1423779.3.peg.665"/>
<sequence length="213" mass="22527">MEEKAITAEQMRHYDSFTINTIGVPSLVLMERAALAVRDEILNAYPLNLGHVVVVAGSGNNGGDGLDVARLLHIAGVKVTILNVGNPDHASEEHRVQDHICQYYQIPQTTDLAILDQATLVVDALFGIGIDRVVKGDYAAAIDAINASDAVVIAVDMPSGINTDTGEVMGTTVKADVTVTFAFNKVGLTTDAGKEYAGRVAIADDMGTYAVDD</sequence>
<name>A0A0R1WIX1_9LACO</name>
<evidence type="ECO:0000256" key="8">
    <source>
        <dbReference type="ARBA" id="ARBA00023027"/>
    </source>
</evidence>
<protein>
    <recommendedName>
        <fullName evidence="3 10">NAD(P)H-hydrate epimerase</fullName>
        <ecNumber evidence="3 10">5.1.99.6</ecNumber>
    </recommendedName>
    <alternativeName>
        <fullName evidence="10">NAD(P)HX epimerase</fullName>
    </alternativeName>
</protein>
<feature type="binding site" evidence="10">
    <location>
        <begin position="60"/>
        <end position="64"/>
    </location>
    <ligand>
        <name>(6S)-NADPHX</name>
        <dbReference type="ChEBI" id="CHEBI:64076"/>
    </ligand>
</feature>
<dbReference type="InterPro" id="IPR036652">
    <property type="entry name" value="YjeF_N_dom_sf"/>
</dbReference>
<comment type="catalytic activity">
    <reaction evidence="1 10">
        <text>(6R)-NADHX = (6S)-NADHX</text>
        <dbReference type="Rhea" id="RHEA:32215"/>
        <dbReference type="ChEBI" id="CHEBI:64074"/>
        <dbReference type="ChEBI" id="CHEBI:64075"/>
        <dbReference type="EC" id="5.1.99.6"/>
    </reaction>
</comment>
<keyword evidence="9 10" id="KW-0413">Isomerase</keyword>
<dbReference type="EC" id="5.1.99.6" evidence="3 10"/>
<evidence type="ECO:0000259" key="11">
    <source>
        <dbReference type="PROSITE" id="PS51385"/>
    </source>
</evidence>
<evidence type="ECO:0000313" key="13">
    <source>
        <dbReference type="Proteomes" id="UP000050973"/>
    </source>
</evidence>
<dbReference type="InterPro" id="IPR004443">
    <property type="entry name" value="YjeF_N_dom"/>
</dbReference>